<organism evidence="1">
    <name type="scientific">uncultured Thiotrichaceae bacterium</name>
    <dbReference type="NCBI Taxonomy" id="298394"/>
    <lineage>
        <taxon>Bacteria</taxon>
        <taxon>Pseudomonadati</taxon>
        <taxon>Pseudomonadota</taxon>
        <taxon>Gammaproteobacteria</taxon>
        <taxon>Thiotrichales</taxon>
        <taxon>Thiotrichaceae</taxon>
        <taxon>environmental samples</taxon>
    </lineage>
</organism>
<sequence>MFYLFHKNSGIVYGQMDLDNLIVVIDCLSSSQV</sequence>
<accession>A0A6S6SIZ9</accession>
<protein>
    <submittedName>
        <fullName evidence="1">Uncharacterized protein</fullName>
    </submittedName>
</protein>
<dbReference type="AlphaFoldDB" id="A0A6S6SIZ9"/>
<reference evidence="1" key="1">
    <citation type="submission" date="2020-01" db="EMBL/GenBank/DDBJ databases">
        <authorList>
            <person name="Meier V. D."/>
            <person name="Meier V D."/>
        </authorList>
    </citation>
    <scope>NUCLEOTIDE SEQUENCE</scope>
    <source>
        <strain evidence="1">HLG_WM_MAG_09</strain>
    </source>
</reference>
<dbReference type="EMBL" id="CACVAT010000143">
    <property type="protein sequence ID" value="CAA6810098.1"/>
    <property type="molecule type" value="Genomic_DNA"/>
</dbReference>
<name>A0A6S6SIZ9_9GAMM</name>
<gene>
    <name evidence="1" type="ORF">HELGO_WM32454</name>
</gene>
<evidence type="ECO:0000313" key="1">
    <source>
        <dbReference type="EMBL" id="CAA6810098.1"/>
    </source>
</evidence>
<proteinExistence type="predicted"/>